<dbReference type="PANTHER" id="PTHR45740:SF2">
    <property type="entry name" value="POLY [ADP-RIBOSE] POLYMERASE"/>
    <property type="match status" value="1"/>
</dbReference>
<dbReference type="InterPro" id="IPR019406">
    <property type="entry name" value="APLF_PBZ"/>
</dbReference>
<dbReference type="EMBL" id="CAJNOQ010002103">
    <property type="protein sequence ID" value="CAF0938853.1"/>
    <property type="molecule type" value="Genomic_DNA"/>
</dbReference>
<dbReference type="OrthoDB" id="411019at2759"/>
<dbReference type="GO" id="GO:0005634">
    <property type="term" value="C:nucleus"/>
    <property type="evidence" value="ECO:0007669"/>
    <property type="project" value="TreeGrafter"/>
</dbReference>
<dbReference type="Proteomes" id="UP000663829">
    <property type="component" value="Unassembled WGS sequence"/>
</dbReference>
<dbReference type="EMBL" id="CAJOBC010002103">
    <property type="protein sequence ID" value="CAF3715645.1"/>
    <property type="molecule type" value="Genomic_DNA"/>
</dbReference>
<reference evidence="3" key="1">
    <citation type="submission" date="2021-02" db="EMBL/GenBank/DDBJ databases">
        <authorList>
            <person name="Nowell W R."/>
        </authorList>
    </citation>
    <scope>NUCLEOTIDE SEQUENCE</scope>
</reference>
<dbReference type="Gene3D" id="3.90.228.10">
    <property type="match status" value="1"/>
</dbReference>
<keyword evidence="1" id="KW-0520">NAD</keyword>
<evidence type="ECO:0000313" key="3">
    <source>
        <dbReference type="EMBL" id="CAF0938853.1"/>
    </source>
</evidence>
<keyword evidence="1" id="KW-0328">Glycosyltransferase</keyword>
<feature type="non-terminal residue" evidence="3">
    <location>
        <position position="1"/>
    </location>
</feature>
<sequence length="434" mass="49505">ERASMSNIVKPFFEQNPSSAKVIPCRYGMNCYRINPSHFARFSHPPGFTSKSRIVDNSQAVTDPQNQLRNQQPDIAEVQPKDIVKLVRTIFAPSETNNKCYEQQSMKKLHNYKNNKYENNNYEKVKNNREPRELGKKRILAIRLDTPDYWGLNTFDAPHLKVDIRPGSPEFVRISRLLNTTIGTHDNKFGTIYGKDPTKFIVTKITRIHNQNLWHAYCFKKNSIIQKSNNRLVDYESSEYLQISPLLTPLLDAAANEYYLFHGCDYQILKHLLYSGYDPRVSNLHGMLGGGFYLAENSSKCNQYIPCPGCGKNSIPSGSGCNCPDQEDLVFSIILYRAILGDVHIAKMYDRAKYCGGSMDPVRRPPTKENGCDLYDSVLGESIKHGGNKLRHREVILYESGQAYAEYVIQFKRWAVNARMSSSAKSVEDKCVQS</sequence>
<feature type="domain" description="PARP catalytic" evidence="2">
    <location>
        <begin position="146"/>
        <end position="420"/>
    </location>
</feature>
<proteinExistence type="predicted"/>
<dbReference type="SUPFAM" id="SSF56399">
    <property type="entry name" value="ADP-ribosylation"/>
    <property type="match status" value="1"/>
</dbReference>
<dbReference type="Pfam" id="PF10283">
    <property type="entry name" value="zf-CCHH"/>
    <property type="match status" value="1"/>
</dbReference>
<organism evidence="3 5">
    <name type="scientific">Didymodactylos carnosus</name>
    <dbReference type="NCBI Taxonomy" id="1234261"/>
    <lineage>
        <taxon>Eukaryota</taxon>
        <taxon>Metazoa</taxon>
        <taxon>Spiralia</taxon>
        <taxon>Gnathifera</taxon>
        <taxon>Rotifera</taxon>
        <taxon>Eurotatoria</taxon>
        <taxon>Bdelloidea</taxon>
        <taxon>Philodinida</taxon>
        <taxon>Philodinidae</taxon>
        <taxon>Didymodactylos</taxon>
    </lineage>
</organism>
<evidence type="ECO:0000256" key="1">
    <source>
        <dbReference type="RuleBase" id="RU362114"/>
    </source>
</evidence>
<dbReference type="GO" id="GO:1990404">
    <property type="term" value="F:NAD+-protein mono-ADP-ribosyltransferase activity"/>
    <property type="evidence" value="ECO:0007669"/>
    <property type="project" value="TreeGrafter"/>
</dbReference>
<dbReference type="EC" id="2.4.2.-" evidence="1"/>
<name>A0A814CDR4_9BILA</name>
<evidence type="ECO:0000259" key="2">
    <source>
        <dbReference type="PROSITE" id="PS51059"/>
    </source>
</evidence>
<dbReference type="InterPro" id="IPR051712">
    <property type="entry name" value="ARTD-AVP"/>
</dbReference>
<dbReference type="Pfam" id="PF00644">
    <property type="entry name" value="PARP"/>
    <property type="match status" value="1"/>
</dbReference>
<dbReference type="PROSITE" id="PS51059">
    <property type="entry name" value="PARP_CATALYTIC"/>
    <property type="match status" value="1"/>
</dbReference>
<comment type="caution">
    <text evidence="3">The sequence shown here is derived from an EMBL/GenBank/DDBJ whole genome shotgun (WGS) entry which is preliminary data.</text>
</comment>
<dbReference type="GO" id="GO:0003950">
    <property type="term" value="F:NAD+ poly-ADP-ribosyltransferase activity"/>
    <property type="evidence" value="ECO:0007669"/>
    <property type="project" value="UniProtKB-UniRule"/>
</dbReference>
<keyword evidence="1" id="KW-0808">Transferase</keyword>
<keyword evidence="5" id="KW-1185">Reference proteome</keyword>
<evidence type="ECO:0000313" key="4">
    <source>
        <dbReference type="EMBL" id="CAF3715645.1"/>
    </source>
</evidence>
<dbReference type="Proteomes" id="UP000681722">
    <property type="component" value="Unassembled WGS sequence"/>
</dbReference>
<dbReference type="InterPro" id="IPR012317">
    <property type="entry name" value="Poly(ADP-ribose)pol_cat_dom"/>
</dbReference>
<gene>
    <name evidence="3" type="ORF">GPM918_LOCUS10596</name>
    <name evidence="4" type="ORF">SRO942_LOCUS10597</name>
</gene>
<dbReference type="AlphaFoldDB" id="A0A814CDR4"/>
<dbReference type="PANTHER" id="PTHR45740">
    <property type="entry name" value="POLY [ADP-RIBOSE] POLYMERASE"/>
    <property type="match status" value="1"/>
</dbReference>
<protein>
    <recommendedName>
        <fullName evidence="1">Poly [ADP-ribose] polymerase</fullName>
        <shortName evidence="1">PARP</shortName>
        <ecNumber evidence="1">2.4.2.-</ecNumber>
    </recommendedName>
</protein>
<accession>A0A814CDR4</accession>
<evidence type="ECO:0000313" key="5">
    <source>
        <dbReference type="Proteomes" id="UP000663829"/>
    </source>
</evidence>